<keyword evidence="1" id="KW-0812">Transmembrane</keyword>
<protein>
    <submittedName>
        <fullName evidence="2">Uncharacterized protein</fullName>
    </submittedName>
</protein>
<feature type="transmembrane region" description="Helical" evidence="1">
    <location>
        <begin position="15"/>
        <end position="36"/>
    </location>
</feature>
<dbReference type="EMBL" id="KQ419937">
    <property type="protein sequence ID" value="KOF81915.1"/>
    <property type="molecule type" value="Genomic_DNA"/>
</dbReference>
<dbReference type="AlphaFoldDB" id="A0A0L8GZB3"/>
<name>A0A0L8GZB3_OCTBM</name>
<keyword evidence="1" id="KW-1133">Transmembrane helix</keyword>
<keyword evidence="1" id="KW-0472">Membrane</keyword>
<gene>
    <name evidence="2" type="ORF">OCBIM_22025968mg</name>
</gene>
<organism evidence="2">
    <name type="scientific">Octopus bimaculoides</name>
    <name type="common">California two-spotted octopus</name>
    <dbReference type="NCBI Taxonomy" id="37653"/>
    <lineage>
        <taxon>Eukaryota</taxon>
        <taxon>Metazoa</taxon>
        <taxon>Spiralia</taxon>
        <taxon>Lophotrochozoa</taxon>
        <taxon>Mollusca</taxon>
        <taxon>Cephalopoda</taxon>
        <taxon>Coleoidea</taxon>
        <taxon>Octopodiformes</taxon>
        <taxon>Octopoda</taxon>
        <taxon>Incirrata</taxon>
        <taxon>Octopodidae</taxon>
        <taxon>Octopus</taxon>
    </lineage>
</organism>
<accession>A0A0L8GZB3</accession>
<evidence type="ECO:0000256" key="1">
    <source>
        <dbReference type="SAM" id="Phobius"/>
    </source>
</evidence>
<reference evidence="2" key="1">
    <citation type="submission" date="2015-07" db="EMBL/GenBank/DDBJ databases">
        <title>MeaNS - Measles Nucleotide Surveillance Program.</title>
        <authorList>
            <person name="Tran T."/>
            <person name="Druce J."/>
        </authorList>
    </citation>
    <scope>NUCLEOTIDE SEQUENCE</scope>
    <source>
        <strain evidence="2">UCB-OBI-ISO-001</strain>
        <tissue evidence="2">Gonad</tissue>
    </source>
</reference>
<proteinExistence type="predicted"/>
<evidence type="ECO:0000313" key="2">
    <source>
        <dbReference type="EMBL" id="KOF81915.1"/>
    </source>
</evidence>
<sequence>MLYSKISLITFKASYYNFAICLNSLCINFCFIKILLIFHKIQFGECVVDSLFALPGFTTQSPSYHFSSHIHSAFRYT</sequence>